<accession>A0ABY4Q410</accession>
<evidence type="ECO:0000256" key="1">
    <source>
        <dbReference type="SAM" id="MobiDB-lite"/>
    </source>
</evidence>
<name>A0ABY4Q410_9ACTN</name>
<reference evidence="3 4" key="1">
    <citation type="submission" date="2022-05" db="EMBL/GenBank/DDBJ databases">
        <authorList>
            <person name="Zhou X."/>
            <person name="Li K."/>
            <person name="Man Y."/>
        </authorList>
    </citation>
    <scope>NUCLEOTIDE SEQUENCE [LARGE SCALE GENOMIC DNA]</scope>
    <source>
        <strain evidence="3 4">MS405</strain>
    </source>
</reference>
<evidence type="ECO:0000313" key="4">
    <source>
        <dbReference type="Proteomes" id="UP000829992"/>
    </source>
</evidence>
<keyword evidence="2" id="KW-1133">Transmembrane helix</keyword>
<evidence type="ECO:0008006" key="5">
    <source>
        <dbReference type="Google" id="ProtNLM"/>
    </source>
</evidence>
<feature type="transmembrane region" description="Helical" evidence="2">
    <location>
        <begin position="54"/>
        <end position="75"/>
    </location>
</feature>
<keyword evidence="2" id="KW-0472">Membrane</keyword>
<proteinExistence type="predicted"/>
<feature type="region of interest" description="Disordered" evidence="1">
    <location>
        <begin position="459"/>
        <end position="482"/>
    </location>
</feature>
<keyword evidence="2" id="KW-0812">Transmembrane</keyword>
<feature type="transmembrane region" description="Helical" evidence="2">
    <location>
        <begin position="352"/>
        <end position="368"/>
    </location>
</feature>
<keyword evidence="4" id="KW-1185">Reference proteome</keyword>
<dbReference type="EMBL" id="CP097289">
    <property type="protein sequence ID" value="UQT60923.1"/>
    <property type="molecule type" value="Genomic_DNA"/>
</dbReference>
<feature type="transmembrane region" description="Helical" evidence="2">
    <location>
        <begin position="271"/>
        <end position="290"/>
    </location>
</feature>
<evidence type="ECO:0000256" key="2">
    <source>
        <dbReference type="SAM" id="Phobius"/>
    </source>
</evidence>
<dbReference type="RefSeq" id="WP_249592255.1">
    <property type="nucleotide sequence ID" value="NZ_BAAAQL010000018.1"/>
</dbReference>
<dbReference type="Proteomes" id="UP000829992">
    <property type="component" value="Chromosome"/>
</dbReference>
<organism evidence="3 4">
    <name type="scientific">Streptomyces durmitorensis</name>
    <dbReference type="NCBI Taxonomy" id="319947"/>
    <lineage>
        <taxon>Bacteria</taxon>
        <taxon>Bacillati</taxon>
        <taxon>Actinomycetota</taxon>
        <taxon>Actinomycetes</taxon>
        <taxon>Kitasatosporales</taxon>
        <taxon>Streptomycetaceae</taxon>
        <taxon>Streptomyces</taxon>
    </lineage>
</organism>
<feature type="transmembrane region" description="Helical" evidence="2">
    <location>
        <begin position="297"/>
        <end position="318"/>
    </location>
</feature>
<feature type="region of interest" description="Disordered" evidence="1">
    <location>
        <begin position="1"/>
        <end position="25"/>
    </location>
</feature>
<sequence>MTHHETPDPGDDGRTRESTNESELERLRAEVTALRDRAGTERRRKVRLLSLRRTVAAVLIALVAVLAVTSIVGVWGARTTLNTDRWIATVGPLPEDPDVNAAVSSYLTREIFDQLDVEQRLSETLPPRASFLAAPVTGAVHDYLRDSISKLIATDRFQELWRATNRLAHERIVEVLEERNENVRVSGDTVTLNLLPMVNNALRSLEQQLPTLFGKKLDLPALSSGEIPPGLHERIESALGVSLPEDFAQIRLYNRNELGQLQESVLLFKRAVVGLVIGVPVLLGLALWISPQRRRTLLQLGLWLVVTVTVLSTVLRAVRDQLLDQVPSGVYRDGVQAALWTVFTTLRDRGDQLLWLGIAIAVLAYLVGPGRLPVALRRHTAQGVRATGHFVAKAGERLPEGARVRPWLAQHADVLRVSGAVVAALIALLLSSWTALLVVGALLAAYEIAITLVARAAGPPQDGSPPKGEAGRGTPAKTGAPV</sequence>
<protein>
    <recommendedName>
        <fullName evidence="5">Integral membrane protein</fullName>
    </recommendedName>
</protein>
<evidence type="ECO:0000313" key="3">
    <source>
        <dbReference type="EMBL" id="UQT60923.1"/>
    </source>
</evidence>
<gene>
    <name evidence="3" type="ORF">M4V62_40870</name>
</gene>